<evidence type="ECO:0000313" key="1">
    <source>
        <dbReference type="EMBL" id="RPF49639.1"/>
    </source>
</evidence>
<dbReference type="EMBL" id="RKRE01000001">
    <property type="protein sequence ID" value="RPF49639.1"/>
    <property type="molecule type" value="Genomic_DNA"/>
</dbReference>
<evidence type="ECO:0000313" key="2">
    <source>
        <dbReference type="Proteomes" id="UP000282654"/>
    </source>
</evidence>
<organism evidence="1 2">
    <name type="scientific">Thermodesulfitimonas autotrophica</name>
    <dbReference type="NCBI Taxonomy" id="1894989"/>
    <lineage>
        <taxon>Bacteria</taxon>
        <taxon>Bacillati</taxon>
        <taxon>Bacillota</taxon>
        <taxon>Clostridia</taxon>
        <taxon>Thermoanaerobacterales</taxon>
        <taxon>Thermoanaerobacteraceae</taxon>
        <taxon>Thermodesulfitimonas</taxon>
    </lineage>
</organism>
<dbReference type="RefSeq" id="WP_123927411.1">
    <property type="nucleotide sequence ID" value="NZ_RKRE01000001.1"/>
</dbReference>
<name>A0A3N5AX88_9THEO</name>
<gene>
    <name evidence="1" type="ORF">EDD75_0458</name>
</gene>
<keyword evidence="2" id="KW-1185">Reference proteome</keyword>
<dbReference type="OrthoDB" id="1808145at2"/>
<reference evidence="1 2" key="1">
    <citation type="submission" date="2018-11" db="EMBL/GenBank/DDBJ databases">
        <title>Genomic Encyclopedia of Type Strains, Phase IV (KMG-IV): sequencing the most valuable type-strain genomes for metagenomic binning, comparative biology and taxonomic classification.</title>
        <authorList>
            <person name="Goeker M."/>
        </authorList>
    </citation>
    <scope>NUCLEOTIDE SEQUENCE [LARGE SCALE GENOMIC DNA]</scope>
    <source>
        <strain evidence="1 2">DSM 102936</strain>
    </source>
</reference>
<sequence length="87" mass="9654">MKLNIKEAVAHFKANQETIPVAAIRKGDYAFAVIPEEHLYLVVEKGGTGIFLARLGPDLLRLKPLTPEEEKEARAYAIRRLAEAGLL</sequence>
<dbReference type="Proteomes" id="UP000282654">
    <property type="component" value="Unassembled WGS sequence"/>
</dbReference>
<proteinExistence type="predicted"/>
<protein>
    <submittedName>
        <fullName evidence="1">Uncharacterized protein</fullName>
    </submittedName>
</protein>
<comment type="caution">
    <text evidence="1">The sequence shown here is derived from an EMBL/GenBank/DDBJ whole genome shotgun (WGS) entry which is preliminary data.</text>
</comment>
<accession>A0A3N5AX88</accession>
<dbReference type="AlphaFoldDB" id="A0A3N5AX88"/>